<dbReference type="OrthoDB" id="5675530at2"/>
<accession>A0A3A1Y645</accession>
<dbReference type="Proteomes" id="UP000266258">
    <property type="component" value="Unassembled WGS sequence"/>
</dbReference>
<evidence type="ECO:0000313" key="2">
    <source>
        <dbReference type="Proteomes" id="UP000266258"/>
    </source>
</evidence>
<dbReference type="AlphaFoldDB" id="A0A3A1Y645"/>
<sequence length="373" mass="44072">MFKHIFKFLKKEEKDASPSKKNATAKLLEQDNKVRFSDYVHLESQVANQDLNELSPELLAKFEEFKTYVKDKNLLNVSLFAKSESRFFYNALATYIAEFKNFNQQNSEPEAKSRFLSLMRSVDVVFKKRLFDSHGNINLEALALIDFFLNEIFYTHQQIPLIKGYEVEPEDLTQILAEHFDDISAKNFYQSYVQSKYQDSLFNLINLDIESVLGKDTEFFDQRLPFLILVDAVRKTTFLPLSYHEMVQEFFSDYVSRPKDQLHFLEMRRQVITQQAAFVNLLVTEYLTIKAYEFDLITPSYFADVEGVISFREKISKIPDMLFTYLLLARRKSNSDKIFLHEKDMLLLKRIAYLCESEIDYRELYLYLKHVGL</sequence>
<dbReference type="RefSeq" id="WP_119496796.1">
    <property type="nucleotide sequence ID" value="NZ_NRJH01000023.1"/>
</dbReference>
<comment type="caution">
    <text evidence="1">The sequence shown here is derived from an EMBL/GenBank/DDBJ whole genome shotgun (WGS) entry which is preliminary data.</text>
</comment>
<name>A0A3A1Y645_9GAMM</name>
<keyword evidence="2" id="KW-1185">Reference proteome</keyword>
<organism evidence="1 2">
    <name type="scientific">Psittacicella melopsittaci</name>
    <dbReference type="NCBI Taxonomy" id="2028576"/>
    <lineage>
        <taxon>Bacteria</taxon>
        <taxon>Pseudomonadati</taxon>
        <taxon>Pseudomonadota</taxon>
        <taxon>Gammaproteobacteria</taxon>
        <taxon>Pasteurellales</taxon>
        <taxon>Psittacicellaceae</taxon>
        <taxon>Psittacicella</taxon>
    </lineage>
</organism>
<proteinExistence type="predicted"/>
<dbReference type="EMBL" id="NRJH01000023">
    <property type="protein sequence ID" value="RIY32971.1"/>
    <property type="molecule type" value="Genomic_DNA"/>
</dbReference>
<protein>
    <submittedName>
        <fullName evidence="1">Uncharacterized protein</fullName>
    </submittedName>
</protein>
<reference evidence="1 2" key="1">
    <citation type="submission" date="2017-08" db="EMBL/GenBank/DDBJ databases">
        <title>Reclassification of Bisgaard taxon 37 and 44.</title>
        <authorList>
            <person name="Christensen H."/>
        </authorList>
    </citation>
    <scope>NUCLEOTIDE SEQUENCE [LARGE SCALE GENOMIC DNA]</scope>
    <source>
        <strain evidence="1 2">B96_4</strain>
    </source>
</reference>
<gene>
    <name evidence="1" type="ORF">CJP74_03010</name>
</gene>
<evidence type="ECO:0000313" key="1">
    <source>
        <dbReference type="EMBL" id="RIY32971.1"/>
    </source>
</evidence>